<dbReference type="EMBL" id="CM045873">
    <property type="protein sequence ID" value="KAI7948026.1"/>
    <property type="molecule type" value="Genomic_DNA"/>
</dbReference>
<name>A0ACC0EAN1_9BASI</name>
<sequence>MFSLVFAFVFIGAGHESLHLDERDAWVESKAESVYPANAKLLTLQIVIGGLIVGGTVALMHYCESMSQNTRAVNEFLTTDNFQLPHFRPCLSENMIWLILSFRLYWHVLLRPSRCSFSSAQWHTNWWKKMICLAGLAAGVSGMHFCVISFIIVFSDFLVTHESRRKARRVTIVSATFDKSGQILVNVDGMLPITEVRTDFPLK</sequence>
<evidence type="ECO:0000313" key="2">
    <source>
        <dbReference type="Proteomes" id="UP001060170"/>
    </source>
</evidence>
<gene>
    <name evidence="1" type="ORF">MJO28_009934</name>
</gene>
<keyword evidence="2" id="KW-1185">Reference proteome</keyword>
<proteinExistence type="predicted"/>
<dbReference type="Proteomes" id="UP001060170">
    <property type="component" value="Chromosome 9"/>
</dbReference>
<organism evidence="1 2">
    <name type="scientific">Puccinia striiformis f. sp. tritici</name>
    <dbReference type="NCBI Taxonomy" id="168172"/>
    <lineage>
        <taxon>Eukaryota</taxon>
        <taxon>Fungi</taxon>
        <taxon>Dikarya</taxon>
        <taxon>Basidiomycota</taxon>
        <taxon>Pucciniomycotina</taxon>
        <taxon>Pucciniomycetes</taxon>
        <taxon>Pucciniales</taxon>
        <taxon>Pucciniaceae</taxon>
        <taxon>Puccinia</taxon>
    </lineage>
</organism>
<comment type="caution">
    <text evidence="1">The sequence shown here is derived from an EMBL/GenBank/DDBJ whole genome shotgun (WGS) entry which is preliminary data.</text>
</comment>
<accession>A0ACC0EAN1</accession>
<feature type="non-terminal residue" evidence="1">
    <location>
        <position position="203"/>
    </location>
</feature>
<reference evidence="2" key="1">
    <citation type="journal article" date="2018" name="BMC Genomics">
        <title>Genomic insights into host adaptation between the wheat stripe rust pathogen (Puccinia striiformis f. sp. tritici) and the barley stripe rust pathogen (Puccinia striiformis f. sp. hordei).</title>
        <authorList>
            <person name="Xia C."/>
            <person name="Wang M."/>
            <person name="Yin C."/>
            <person name="Cornejo O.E."/>
            <person name="Hulbert S.H."/>
            <person name="Chen X."/>
        </authorList>
    </citation>
    <scope>NUCLEOTIDE SEQUENCE [LARGE SCALE GENOMIC DNA]</scope>
    <source>
        <strain evidence="2">93-210</strain>
    </source>
</reference>
<protein>
    <submittedName>
        <fullName evidence="1">Uncharacterized protein</fullName>
    </submittedName>
</protein>
<evidence type="ECO:0000313" key="1">
    <source>
        <dbReference type="EMBL" id="KAI7948026.1"/>
    </source>
</evidence>
<reference evidence="2" key="2">
    <citation type="journal article" date="2018" name="Mol. Plant Microbe Interact.">
        <title>Genome sequence resources for the wheat stripe rust pathogen (Puccinia striiformis f. sp. tritici) and the barley stripe rust pathogen (Puccinia striiformis f. sp. hordei).</title>
        <authorList>
            <person name="Xia C."/>
            <person name="Wang M."/>
            <person name="Yin C."/>
            <person name="Cornejo O.E."/>
            <person name="Hulbert S.H."/>
            <person name="Chen X."/>
        </authorList>
    </citation>
    <scope>NUCLEOTIDE SEQUENCE [LARGE SCALE GENOMIC DNA]</scope>
    <source>
        <strain evidence="2">93-210</strain>
    </source>
</reference>
<reference evidence="1 2" key="3">
    <citation type="journal article" date="2022" name="Microbiol. Spectr.">
        <title>Folding features and dynamics of 3D genome architecture in plant fungal pathogens.</title>
        <authorList>
            <person name="Xia C."/>
        </authorList>
    </citation>
    <scope>NUCLEOTIDE SEQUENCE [LARGE SCALE GENOMIC DNA]</scope>
    <source>
        <strain evidence="1 2">93-210</strain>
    </source>
</reference>